<accession>A0ABU8FJL9</accession>
<organism evidence="4 5">
    <name type="scientific">Bacillus bruguierae</name>
    <dbReference type="NCBI Taxonomy" id="3127667"/>
    <lineage>
        <taxon>Bacteria</taxon>
        <taxon>Bacillati</taxon>
        <taxon>Bacillota</taxon>
        <taxon>Bacilli</taxon>
        <taxon>Bacillales</taxon>
        <taxon>Bacillaceae</taxon>
        <taxon>Bacillus</taxon>
    </lineage>
</organism>
<gene>
    <name evidence="4" type="ORF">WAZ07_16530</name>
</gene>
<dbReference type="Proteomes" id="UP001372526">
    <property type="component" value="Unassembled WGS sequence"/>
</dbReference>
<evidence type="ECO:0000259" key="3">
    <source>
        <dbReference type="Pfam" id="PF00144"/>
    </source>
</evidence>
<dbReference type="InterPro" id="IPR001466">
    <property type="entry name" value="Beta-lactam-related"/>
</dbReference>
<dbReference type="Pfam" id="PF00144">
    <property type="entry name" value="Beta-lactamase"/>
    <property type="match status" value="1"/>
</dbReference>
<protein>
    <submittedName>
        <fullName evidence="4">Serine hydrolase</fullName>
        <ecNumber evidence="4">3.-.-.-</ecNumber>
    </submittedName>
</protein>
<dbReference type="GO" id="GO:0016787">
    <property type="term" value="F:hydrolase activity"/>
    <property type="evidence" value="ECO:0007669"/>
    <property type="project" value="UniProtKB-KW"/>
</dbReference>
<keyword evidence="4" id="KW-0378">Hydrolase</keyword>
<dbReference type="Gene3D" id="3.40.710.10">
    <property type="entry name" value="DD-peptidase/beta-lactamase superfamily"/>
    <property type="match status" value="1"/>
</dbReference>
<feature type="domain" description="Beta-lactamase-related" evidence="3">
    <location>
        <begin position="27"/>
        <end position="335"/>
    </location>
</feature>
<dbReference type="EC" id="3.-.-.-" evidence="4"/>
<name>A0ABU8FJL9_9BACI</name>
<evidence type="ECO:0000313" key="5">
    <source>
        <dbReference type="Proteomes" id="UP001372526"/>
    </source>
</evidence>
<evidence type="ECO:0000256" key="1">
    <source>
        <dbReference type="ARBA" id="ARBA00004370"/>
    </source>
</evidence>
<comment type="subcellular location">
    <subcellularLocation>
        <location evidence="1">Membrane</location>
    </subcellularLocation>
</comment>
<proteinExistence type="predicted"/>
<evidence type="ECO:0000313" key="4">
    <source>
        <dbReference type="EMBL" id="MEI4802888.1"/>
    </source>
</evidence>
<reference evidence="4 5" key="1">
    <citation type="submission" date="2024-01" db="EMBL/GenBank/DDBJ databases">
        <title>Seven novel Bacillus-like species.</title>
        <authorList>
            <person name="Liu G."/>
        </authorList>
    </citation>
    <scope>NUCLEOTIDE SEQUENCE [LARGE SCALE GENOMIC DNA]</scope>
    <source>
        <strain evidence="4 5">FJAT-51639</strain>
    </source>
</reference>
<comment type="caution">
    <text evidence="4">The sequence shown here is derived from an EMBL/GenBank/DDBJ whole genome shotgun (WGS) entry which is preliminary data.</text>
</comment>
<dbReference type="InterPro" id="IPR050491">
    <property type="entry name" value="AmpC-like"/>
</dbReference>
<dbReference type="PANTHER" id="PTHR46825">
    <property type="entry name" value="D-ALANYL-D-ALANINE-CARBOXYPEPTIDASE/ENDOPEPTIDASE AMPH"/>
    <property type="match status" value="1"/>
</dbReference>
<dbReference type="PANTHER" id="PTHR46825:SF11">
    <property type="entry name" value="PENICILLIN-BINDING PROTEIN 4"/>
    <property type="match status" value="1"/>
</dbReference>
<evidence type="ECO:0000256" key="2">
    <source>
        <dbReference type="ARBA" id="ARBA00023136"/>
    </source>
</evidence>
<sequence>MRGIILSNRTLKLTKAIHNIIDEQFSGAIYIKDNNEVLFESAFGYANRADKKLNTVHTRFGIASGCKLFTAVAICQLVEKGLLSFETRLEDCLNIKFPNFNKDITIHHLLTHTSGIPDYFDEQVMDNFEDLWKQTPMYLLNDVKDFLPLFQKGNMMFQPGEKFHYNNAGFIVLGLIVEQQSGLSFTNYIESNLFQRCGMNDSGYFSLDQLPKNTAYGYIDNKDGTWRTNIYSIPIKGGADGGAFITSSDMIKFWETLFNHQLLSKECTEILLNSQTYVKDGVDYGYGLWITKSEESIIKYHVMGYDPGVSFHSAFYPKSGIKIVVSSNKSSGAFEVMKGIEEIIFER</sequence>
<dbReference type="EMBL" id="JBAWSX010000010">
    <property type="protein sequence ID" value="MEI4802888.1"/>
    <property type="molecule type" value="Genomic_DNA"/>
</dbReference>
<dbReference type="SUPFAM" id="SSF56601">
    <property type="entry name" value="beta-lactamase/transpeptidase-like"/>
    <property type="match status" value="1"/>
</dbReference>
<dbReference type="RefSeq" id="WP_336473337.1">
    <property type="nucleotide sequence ID" value="NZ_JBAWSX010000010.1"/>
</dbReference>
<keyword evidence="5" id="KW-1185">Reference proteome</keyword>
<keyword evidence="2" id="KW-0472">Membrane</keyword>
<dbReference type="InterPro" id="IPR012338">
    <property type="entry name" value="Beta-lactam/transpept-like"/>
</dbReference>